<dbReference type="Pfam" id="PF13473">
    <property type="entry name" value="Cupredoxin_1"/>
    <property type="match status" value="1"/>
</dbReference>
<evidence type="ECO:0000259" key="2">
    <source>
        <dbReference type="Pfam" id="PF13473"/>
    </source>
</evidence>
<dbReference type="InterPro" id="IPR008972">
    <property type="entry name" value="Cupredoxin"/>
</dbReference>
<dbReference type="InterPro" id="IPR028096">
    <property type="entry name" value="EfeO_Cupredoxin"/>
</dbReference>
<keyword evidence="1" id="KW-0812">Transmembrane</keyword>
<keyword evidence="1" id="KW-0472">Membrane</keyword>
<evidence type="ECO:0000313" key="4">
    <source>
        <dbReference type="Proteomes" id="UP000737402"/>
    </source>
</evidence>
<sequence>MKFLIVKKSWIITVFLFFIVALGGWYIVNIGVIPTTGKPAQDDQYIYHMITSEFKTTLADGSEMEAYRFDPGTLTVPKGKEVTISVIGVNGSEHPFTIEGTDISGVIKKGEETLITTTFDKPGVYQLVCTTHTNHEHHANQKIPPMIAYIYVY</sequence>
<feature type="domain" description="EfeO-type cupredoxin-like" evidence="2">
    <location>
        <begin position="61"/>
        <end position="134"/>
    </location>
</feature>
<dbReference type="Gene3D" id="2.60.40.420">
    <property type="entry name" value="Cupredoxins - blue copper proteins"/>
    <property type="match status" value="1"/>
</dbReference>
<dbReference type="EMBL" id="JAFBED010000002">
    <property type="protein sequence ID" value="MBM7619287.1"/>
    <property type="molecule type" value="Genomic_DNA"/>
</dbReference>
<protein>
    <submittedName>
        <fullName evidence="3">Plastocyanin</fullName>
    </submittedName>
</protein>
<proteinExistence type="predicted"/>
<reference evidence="3 4" key="1">
    <citation type="submission" date="2021-01" db="EMBL/GenBank/DDBJ databases">
        <title>Genomic Encyclopedia of Type Strains, Phase IV (KMG-IV): sequencing the most valuable type-strain genomes for metagenomic binning, comparative biology and taxonomic classification.</title>
        <authorList>
            <person name="Goeker M."/>
        </authorList>
    </citation>
    <scope>NUCLEOTIDE SEQUENCE [LARGE SCALE GENOMIC DNA]</scope>
    <source>
        <strain evidence="3 4">DSM 25879</strain>
    </source>
</reference>
<comment type="caution">
    <text evidence="3">The sequence shown here is derived from an EMBL/GenBank/DDBJ whole genome shotgun (WGS) entry which is preliminary data.</text>
</comment>
<feature type="transmembrane region" description="Helical" evidence="1">
    <location>
        <begin position="9"/>
        <end position="28"/>
    </location>
</feature>
<accession>A0ABS2NX88</accession>
<organism evidence="3 4">
    <name type="scientific">Sutcliffiella tianshenii</name>
    <dbReference type="NCBI Taxonomy" id="1463404"/>
    <lineage>
        <taxon>Bacteria</taxon>
        <taxon>Bacillati</taxon>
        <taxon>Bacillota</taxon>
        <taxon>Bacilli</taxon>
        <taxon>Bacillales</taxon>
        <taxon>Bacillaceae</taxon>
        <taxon>Sutcliffiella</taxon>
    </lineage>
</organism>
<dbReference type="SUPFAM" id="SSF49503">
    <property type="entry name" value="Cupredoxins"/>
    <property type="match status" value="1"/>
</dbReference>
<name>A0ABS2NX88_9BACI</name>
<dbReference type="Proteomes" id="UP000737402">
    <property type="component" value="Unassembled WGS sequence"/>
</dbReference>
<keyword evidence="1" id="KW-1133">Transmembrane helix</keyword>
<dbReference type="RefSeq" id="WP_204414243.1">
    <property type="nucleotide sequence ID" value="NZ_JAFBED010000002.1"/>
</dbReference>
<gene>
    <name evidence="3" type="ORF">JOC95_001136</name>
</gene>
<keyword evidence="4" id="KW-1185">Reference proteome</keyword>
<evidence type="ECO:0000256" key="1">
    <source>
        <dbReference type="SAM" id="Phobius"/>
    </source>
</evidence>
<evidence type="ECO:0000313" key="3">
    <source>
        <dbReference type="EMBL" id="MBM7619287.1"/>
    </source>
</evidence>